<dbReference type="PANTHER" id="PTHR43244">
    <property type="match status" value="1"/>
</dbReference>
<dbReference type="Proteomes" id="UP001143304">
    <property type="component" value="Unassembled WGS sequence"/>
</dbReference>
<dbReference type="EMBL" id="SHNO01000001">
    <property type="protein sequence ID" value="MCX2978014.1"/>
    <property type="molecule type" value="Genomic_DNA"/>
</dbReference>
<dbReference type="CDD" id="cd01097">
    <property type="entry name" value="Tetrahydromethanopterin_reductase"/>
    <property type="match status" value="1"/>
</dbReference>
<dbReference type="SUPFAM" id="SSF51679">
    <property type="entry name" value="Bacterial luciferase-like"/>
    <property type="match status" value="1"/>
</dbReference>
<evidence type="ECO:0000313" key="3">
    <source>
        <dbReference type="Proteomes" id="UP001143304"/>
    </source>
</evidence>
<protein>
    <submittedName>
        <fullName evidence="2">TIGR03617 family F420-dependent LLM class oxidoreductase</fullName>
        <ecNumber evidence="2">1.-.-.-</ecNumber>
    </submittedName>
</protein>
<dbReference type="InterPro" id="IPR019919">
    <property type="entry name" value="Lucif-like_OxRdtase_MSMEG_2256"/>
</dbReference>
<name>A0ABT3T960_9GAMM</name>
<keyword evidence="2" id="KW-0560">Oxidoreductase</keyword>
<keyword evidence="3" id="KW-1185">Reference proteome</keyword>
<dbReference type="InterPro" id="IPR036661">
    <property type="entry name" value="Luciferase-like_sf"/>
</dbReference>
<dbReference type="RefSeq" id="WP_279249716.1">
    <property type="nucleotide sequence ID" value="NZ_SHNO01000001.1"/>
</dbReference>
<dbReference type="PANTHER" id="PTHR43244:SF2">
    <property type="entry name" value="CONSERVED HYPOTHETICAL ALANINE AND PROLINE-RICH PROTEIN"/>
    <property type="match status" value="1"/>
</dbReference>
<evidence type="ECO:0000313" key="2">
    <source>
        <dbReference type="EMBL" id="MCX2978014.1"/>
    </source>
</evidence>
<gene>
    <name evidence="2" type="ORF">EYC82_11670</name>
</gene>
<feature type="domain" description="Luciferase-like" evidence="1">
    <location>
        <begin position="13"/>
        <end position="299"/>
    </location>
</feature>
<dbReference type="Pfam" id="PF00296">
    <property type="entry name" value="Bac_luciferase"/>
    <property type="match status" value="1"/>
</dbReference>
<comment type="caution">
    <text evidence="2">The sequence shown here is derived from an EMBL/GenBank/DDBJ whole genome shotgun (WGS) entry which is preliminary data.</text>
</comment>
<proteinExistence type="predicted"/>
<dbReference type="InterPro" id="IPR011251">
    <property type="entry name" value="Luciferase-like_dom"/>
</dbReference>
<accession>A0ABT3T960</accession>
<evidence type="ECO:0000259" key="1">
    <source>
        <dbReference type="Pfam" id="PF00296"/>
    </source>
</evidence>
<sequence length="336" mass="37277">MKVSGMLGADLDSAPVAIAELEERGYDAAFSAEINNDPFFPLVLAAEHSSRIKLTTSISVAFARNPMTMANLGWDLNHYCRGRFTVGLGSQIKPHITRRFSMPWSKPAARMREFILAMQEIWRCWETGETLGFNGEFYRHDLMTPMFTPRKSDFGGPGINLAAVGPLMTEVAGEVANGVISHGFTTVEYLQRVTIPAVERGLVKSGRDRADFDISVPAMVVAGATEEAFEESRRSIRAQLGFYASTPAYRPVLELHGWGDLQGEANQLTREDRWDDLGALITDEILNTFALVSEDIDQVPSLLKQRFGGLVDTWMCTVDTGEPARQKKFIKAIQSH</sequence>
<dbReference type="GO" id="GO:0016491">
    <property type="term" value="F:oxidoreductase activity"/>
    <property type="evidence" value="ECO:0007669"/>
    <property type="project" value="UniProtKB-KW"/>
</dbReference>
<dbReference type="InterPro" id="IPR050564">
    <property type="entry name" value="F420-G6PD/mer"/>
</dbReference>
<organism evidence="2 3">
    <name type="scientific">Candidatus Marimicrobium litorale</name>
    <dbReference type="NCBI Taxonomy" id="2518991"/>
    <lineage>
        <taxon>Bacteria</taxon>
        <taxon>Pseudomonadati</taxon>
        <taxon>Pseudomonadota</taxon>
        <taxon>Gammaproteobacteria</taxon>
        <taxon>Cellvibrionales</taxon>
        <taxon>Halieaceae</taxon>
        <taxon>Marimicrobium</taxon>
    </lineage>
</organism>
<dbReference type="Gene3D" id="3.20.20.30">
    <property type="entry name" value="Luciferase-like domain"/>
    <property type="match status" value="1"/>
</dbReference>
<reference evidence="2" key="1">
    <citation type="submission" date="2019-02" db="EMBL/GenBank/DDBJ databases">
        <authorList>
            <person name="Li S.-H."/>
        </authorList>
    </citation>
    <scope>NUCLEOTIDE SEQUENCE</scope>
    <source>
        <strain evidence="2">IMCC11814</strain>
    </source>
</reference>
<dbReference type="EC" id="1.-.-.-" evidence="2"/>
<dbReference type="NCBIfam" id="TIGR03617">
    <property type="entry name" value="F420_MSMEG_2256"/>
    <property type="match status" value="1"/>
</dbReference>